<evidence type="ECO:0000313" key="3">
    <source>
        <dbReference type="Proteomes" id="UP000070383"/>
    </source>
</evidence>
<dbReference type="PATRIC" id="fig|33036.3.peg.1816"/>
<gene>
    <name evidence="2" type="ORF">HMPREF3200_01838</name>
</gene>
<reference evidence="3" key="1">
    <citation type="submission" date="2016-01" db="EMBL/GenBank/DDBJ databases">
        <authorList>
            <person name="Mitreva M."/>
            <person name="Pepin K.H."/>
            <person name="Mihindukulasuriya K.A."/>
            <person name="Fulton R."/>
            <person name="Fronick C."/>
            <person name="O'Laughlin M."/>
            <person name="Miner T."/>
            <person name="Herter B."/>
            <person name="Rosa B.A."/>
            <person name="Cordes M."/>
            <person name="Tomlinson C."/>
            <person name="Wollam A."/>
            <person name="Palsikar V.B."/>
            <person name="Mardis E.R."/>
            <person name="Wilson R.K."/>
        </authorList>
    </citation>
    <scope>NUCLEOTIDE SEQUENCE [LARGE SCALE GENOMIC DNA]</scope>
    <source>
        <strain evidence="3">MJR8151</strain>
    </source>
</reference>
<dbReference type="Pfam" id="PF07728">
    <property type="entry name" value="AAA_5"/>
    <property type="match status" value="1"/>
</dbReference>
<dbReference type="EMBL" id="LRPM01000086">
    <property type="protein sequence ID" value="KWZ76434.1"/>
    <property type="molecule type" value="Genomic_DNA"/>
</dbReference>
<dbReference type="GO" id="GO:0016887">
    <property type="term" value="F:ATP hydrolysis activity"/>
    <property type="evidence" value="ECO:0007669"/>
    <property type="project" value="InterPro"/>
</dbReference>
<dbReference type="InterPro" id="IPR050764">
    <property type="entry name" value="CbbQ/NirQ/NorQ/GpvN"/>
</dbReference>
<keyword evidence="3" id="KW-1185">Reference proteome</keyword>
<dbReference type="SMART" id="SM00382">
    <property type="entry name" value="AAA"/>
    <property type="match status" value="1"/>
</dbReference>
<sequence length="301" mass="34073">MNLIQSSVNMLVRNEQIKKFIRDNPLDESLDIRIPNPKFTYKGDNIIKKVIAAILAGKNILLVGPKSTGKNVLAENISKLFYRPMWNVSFHVNIDSSILIGTDTLKNGEVVFRKGPVTRAAEAGGFLILDEINMARNEALATLHSILDYRRLIDIPGYELIKINPATRFIATMNYNYEGTRELNEALLSRFVIIDMPIIEEASLKELLKENYPSLSDSMLDQVAKLFYDIKKKAEAGEISDTAIDLRGIFDSLDLFKEGLEYNEALCMCLVNKVFDPYEKGLIEDVIKSRFKKDLYLGDPV</sequence>
<dbReference type="AlphaFoldDB" id="A0A133KA92"/>
<evidence type="ECO:0000313" key="2">
    <source>
        <dbReference type="EMBL" id="KWZ76434.1"/>
    </source>
</evidence>
<dbReference type="STRING" id="33036.HMPREF3200_01838"/>
<dbReference type="PANTHER" id="PTHR42759">
    <property type="entry name" value="MOXR FAMILY PROTEIN"/>
    <property type="match status" value="1"/>
</dbReference>
<organism evidence="2 3">
    <name type="scientific">Anaerococcus tetradius</name>
    <dbReference type="NCBI Taxonomy" id="33036"/>
    <lineage>
        <taxon>Bacteria</taxon>
        <taxon>Bacillati</taxon>
        <taxon>Bacillota</taxon>
        <taxon>Tissierellia</taxon>
        <taxon>Tissierellales</taxon>
        <taxon>Peptoniphilaceae</taxon>
        <taxon>Anaerococcus</taxon>
    </lineage>
</organism>
<proteinExistence type="predicted"/>
<dbReference type="Gene3D" id="3.40.50.300">
    <property type="entry name" value="P-loop containing nucleotide triphosphate hydrolases"/>
    <property type="match status" value="1"/>
</dbReference>
<accession>A0A133KA92</accession>
<dbReference type="CDD" id="cd00009">
    <property type="entry name" value="AAA"/>
    <property type="match status" value="1"/>
</dbReference>
<dbReference type="SUPFAM" id="SSF52540">
    <property type="entry name" value="P-loop containing nucleoside triphosphate hydrolases"/>
    <property type="match status" value="1"/>
</dbReference>
<dbReference type="InterPro" id="IPR011704">
    <property type="entry name" value="ATPase_dyneun-rel_AAA"/>
</dbReference>
<name>A0A133KA92_9FIRM</name>
<protein>
    <submittedName>
        <fullName evidence="2">ATPase family protein</fullName>
    </submittedName>
</protein>
<feature type="domain" description="AAA+ ATPase" evidence="1">
    <location>
        <begin position="56"/>
        <end position="204"/>
    </location>
</feature>
<comment type="caution">
    <text evidence="2">The sequence shown here is derived from an EMBL/GenBank/DDBJ whole genome shotgun (WGS) entry which is preliminary data.</text>
</comment>
<dbReference type="PANTHER" id="PTHR42759:SF1">
    <property type="entry name" value="MAGNESIUM-CHELATASE SUBUNIT CHLD"/>
    <property type="match status" value="1"/>
</dbReference>
<dbReference type="Proteomes" id="UP000070383">
    <property type="component" value="Unassembled WGS sequence"/>
</dbReference>
<dbReference type="InterPro" id="IPR003593">
    <property type="entry name" value="AAA+_ATPase"/>
</dbReference>
<dbReference type="GO" id="GO:0005524">
    <property type="term" value="F:ATP binding"/>
    <property type="evidence" value="ECO:0007669"/>
    <property type="project" value="InterPro"/>
</dbReference>
<evidence type="ECO:0000259" key="1">
    <source>
        <dbReference type="SMART" id="SM00382"/>
    </source>
</evidence>
<dbReference type="InterPro" id="IPR027417">
    <property type="entry name" value="P-loop_NTPase"/>
</dbReference>